<dbReference type="Proteomes" id="UP000823046">
    <property type="component" value="Unassembled WGS sequence"/>
</dbReference>
<proteinExistence type="predicted"/>
<gene>
    <name evidence="1" type="ORF">IE077_003821</name>
</gene>
<feature type="non-terminal residue" evidence="1">
    <location>
        <position position="1"/>
    </location>
</feature>
<evidence type="ECO:0000313" key="1">
    <source>
        <dbReference type="EMBL" id="KAF8819905.1"/>
    </source>
</evidence>
<accession>A0ABQ7J7E7</accession>
<dbReference type="EMBL" id="JADAQX010000558">
    <property type="protein sequence ID" value="KAF8819905.1"/>
    <property type="molecule type" value="Genomic_DNA"/>
</dbReference>
<sequence length="208" mass="24084">IGQEFCRIPLALDCDVPRFVTQICIISIGTMQIFVKTLTALPTVTRIMSSARSAEKMLASENKGMKWKEMLALIKDVEDYFSDNREKNPTQSSLKNDAMFLKEKLRLVIARINETQKSIDYDIRKSHFSARDTTKLPVGKLDKKITSLLKKNQILESEEREPSFTTFDEQDLLRQKRKALREIQLMTRNYTKVNSEFKEIADQMAKLV</sequence>
<comment type="caution">
    <text evidence="1">The sequence shown here is derived from an EMBL/GenBank/DDBJ whole genome shotgun (WGS) entry which is preliminary data.</text>
</comment>
<name>A0ABQ7J7E7_9APIC</name>
<protein>
    <submittedName>
        <fullName evidence="1">Uncharacterized protein</fullName>
    </submittedName>
</protein>
<reference evidence="1 2" key="1">
    <citation type="journal article" date="2020" name="bioRxiv">
        <title>Metabolic contributions of an alphaproteobacterial endosymbiont in the apicomplexan Cardiosporidium cionae.</title>
        <authorList>
            <person name="Hunter E.S."/>
            <person name="Paight C.J."/>
            <person name="Lane C.E."/>
        </authorList>
    </citation>
    <scope>NUCLEOTIDE SEQUENCE [LARGE SCALE GENOMIC DNA]</scope>
    <source>
        <strain evidence="1">ESH_2018</strain>
    </source>
</reference>
<organism evidence="1 2">
    <name type="scientific">Cardiosporidium cionae</name>
    <dbReference type="NCBI Taxonomy" id="476202"/>
    <lineage>
        <taxon>Eukaryota</taxon>
        <taxon>Sar</taxon>
        <taxon>Alveolata</taxon>
        <taxon>Apicomplexa</taxon>
        <taxon>Aconoidasida</taxon>
        <taxon>Nephromycida</taxon>
        <taxon>Cardiosporidium</taxon>
    </lineage>
</organism>
<keyword evidence="2" id="KW-1185">Reference proteome</keyword>
<evidence type="ECO:0000313" key="2">
    <source>
        <dbReference type="Proteomes" id="UP000823046"/>
    </source>
</evidence>